<dbReference type="PANTHER" id="PTHR24094:SF15">
    <property type="entry name" value="AMP-DEPENDENT SYNTHETASE_LIGASE DOMAIN-CONTAINING PROTEIN-RELATED"/>
    <property type="match status" value="1"/>
</dbReference>
<dbReference type="Pfam" id="PF07510">
    <property type="entry name" value="GmrSD_C"/>
    <property type="match status" value="1"/>
</dbReference>
<dbReference type="Proteomes" id="UP000785653">
    <property type="component" value="Unassembled WGS sequence"/>
</dbReference>
<dbReference type="GO" id="GO:0004519">
    <property type="term" value="F:endonuclease activity"/>
    <property type="evidence" value="ECO:0007669"/>
    <property type="project" value="UniProtKB-KW"/>
</dbReference>
<accession>A0A930PYX4</accession>
<dbReference type="InterPro" id="IPR011089">
    <property type="entry name" value="GmrSD_C"/>
</dbReference>
<name>A0A930PYX4_9MICC</name>
<keyword evidence="2" id="KW-0378">Hydrolase</keyword>
<keyword evidence="2" id="KW-0540">Nuclease</keyword>
<dbReference type="PANTHER" id="PTHR24094">
    <property type="entry name" value="SECRETED PROTEIN"/>
    <property type="match status" value="1"/>
</dbReference>
<dbReference type="EMBL" id="JABZXS010000004">
    <property type="protein sequence ID" value="MBF1672743.1"/>
    <property type="molecule type" value="Genomic_DNA"/>
</dbReference>
<gene>
    <name evidence="2" type="ORF">HXO65_00820</name>
</gene>
<protein>
    <submittedName>
        <fullName evidence="2">HNH endonuclease</fullName>
    </submittedName>
</protein>
<feature type="domain" description="GmrSD restriction endonucleases C-terminal" evidence="1">
    <location>
        <begin position="83"/>
        <end position="216"/>
    </location>
</feature>
<sequence>MRLLTGVVIFLLFIYCMGKISIGVLDWGDRINESLAKSAASTGPLDDLNNLTVNDNPTPPEKYNRVEQFGPAWKDVDHNGCDTRNDILDRDLTFTDKRNACVVTAGRLTDPYSGEQIDFRKEDASKVQIDHVVALENAWQSGAYNLTQTGREALANDPDNLLAVNGHDNMAKGSKSADQWMPPNTAYACTYASKQVQIKTRYALTVTTPEKQALADALATCPTD</sequence>
<evidence type="ECO:0000313" key="2">
    <source>
        <dbReference type="EMBL" id="MBF1672743.1"/>
    </source>
</evidence>
<evidence type="ECO:0000313" key="3">
    <source>
        <dbReference type="Proteomes" id="UP000785653"/>
    </source>
</evidence>
<organism evidence="2 3">
    <name type="scientific">Rothia mucilaginosa</name>
    <dbReference type="NCBI Taxonomy" id="43675"/>
    <lineage>
        <taxon>Bacteria</taxon>
        <taxon>Bacillati</taxon>
        <taxon>Actinomycetota</taxon>
        <taxon>Actinomycetes</taxon>
        <taxon>Micrococcales</taxon>
        <taxon>Micrococcaceae</taxon>
        <taxon>Rothia</taxon>
    </lineage>
</organism>
<reference evidence="2" key="1">
    <citation type="submission" date="2020-04" db="EMBL/GenBank/DDBJ databases">
        <title>Deep metagenomics examines the oral microbiome during advanced dental caries in children, revealing novel taxa and co-occurrences with host molecules.</title>
        <authorList>
            <person name="Baker J.L."/>
            <person name="Morton J.T."/>
            <person name="Dinis M."/>
            <person name="Alvarez R."/>
            <person name="Tran N.C."/>
            <person name="Knight R."/>
            <person name="Edlund A."/>
        </authorList>
    </citation>
    <scope>NUCLEOTIDE SEQUENCE</scope>
    <source>
        <strain evidence="2">JCVI_47_bin.3</strain>
    </source>
</reference>
<keyword evidence="2" id="KW-0255">Endonuclease</keyword>
<proteinExistence type="predicted"/>
<evidence type="ECO:0000259" key="1">
    <source>
        <dbReference type="Pfam" id="PF07510"/>
    </source>
</evidence>
<comment type="caution">
    <text evidence="2">The sequence shown here is derived from an EMBL/GenBank/DDBJ whole genome shotgun (WGS) entry which is preliminary data.</text>
</comment>
<dbReference type="AlphaFoldDB" id="A0A930PYX4"/>